<dbReference type="Proteomes" id="UP000625711">
    <property type="component" value="Unassembled WGS sequence"/>
</dbReference>
<protein>
    <submittedName>
        <fullName evidence="2">Uncharacterized protein</fullName>
    </submittedName>
</protein>
<name>A0A834HIX3_RHYFE</name>
<proteinExistence type="predicted"/>
<evidence type="ECO:0000256" key="1">
    <source>
        <dbReference type="SAM" id="MobiDB-lite"/>
    </source>
</evidence>
<evidence type="ECO:0000313" key="2">
    <source>
        <dbReference type="EMBL" id="KAF7262970.1"/>
    </source>
</evidence>
<gene>
    <name evidence="2" type="ORF">GWI33_003785</name>
</gene>
<organism evidence="2 3">
    <name type="scientific">Rhynchophorus ferrugineus</name>
    <name type="common">Red palm weevil</name>
    <name type="synonym">Curculio ferrugineus</name>
    <dbReference type="NCBI Taxonomy" id="354439"/>
    <lineage>
        <taxon>Eukaryota</taxon>
        <taxon>Metazoa</taxon>
        <taxon>Ecdysozoa</taxon>
        <taxon>Arthropoda</taxon>
        <taxon>Hexapoda</taxon>
        <taxon>Insecta</taxon>
        <taxon>Pterygota</taxon>
        <taxon>Neoptera</taxon>
        <taxon>Endopterygota</taxon>
        <taxon>Coleoptera</taxon>
        <taxon>Polyphaga</taxon>
        <taxon>Cucujiformia</taxon>
        <taxon>Curculionidae</taxon>
        <taxon>Dryophthorinae</taxon>
        <taxon>Rhynchophorus</taxon>
    </lineage>
</organism>
<sequence>MPDDGGVPRMRPAELRWTHSEFQKLNCECVARAGLTMPNARAYAYTRTRRKNCVAPRTGASPSNVLIRQKWNASRDPKPNLNTLK</sequence>
<feature type="region of interest" description="Disordered" evidence="1">
    <location>
        <begin position="65"/>
        <end position="85"/>
    </location>
</feature>
<reference evidence="2" key="1">
    <citation type="submission" date="2020-08" db="EMBL/GenBank/DDBJ databases">
        <title>Genome sequencing and assembly of the red palm weevil Rhynchophorus ferrugineus.</title>
        <authorList>
            <person name="Dias G.B."/>
            <person name="Bergman C.M."/>
            <person name="Manee M."/>
        </authorList>
    </citation>
    <scope>NUCLEOTIDE SEQUENCE</scope>
    <source>
        <strain evidence="2">AA-2017</strain>
        <tissue evidence="2">Whole larva</tissue>
    </source>
</reference>
<dbReference type="EMBL" id="JAACXV010023532">
    <property type="protein sequence ID" value="KAF7262970.1"/>
    <property type="molecule type" value="Genomic_DNA"/>
</dbReference>
<accession>A0A834HIX3</accession>
<dbReference type="AlphaFoldDB" id="A0A834HIX3"/>
<evidence type="ECO:0000313" key="3">
    <source>
        <dbReference type="Proteomes" id="UP000625711"/>
    </source>
</evidence>
<comment type="caution">
    <text evidence="2">The sequence shown here is derived from an EMBL/GenBank/DDBJ whole genome shotgun (WGS) entry which is preliminary data.</text>
</comment>
<keyword evidence="3" id="KW-1185">Reference proteome</keyword>